<evidence type="ECO:0000313" key="3">
    <source>
        <dbReference type="Proteomes" id="UP001303386"/>
    </source>
</evidence>
<sequence length="558" mass="63819">MLKSFSGKNYKAFSEFELTLKPLTILLGANSCGKSALINSFLMLSQTLDATSFSESALRLNGNKVGMGEALNLVKDKKADTVLSFTFNFDEDKELKKELDGLKRDSTEAHFMIVRYMTHLFRQNKDVYSKLQKSLDEIESIYVSNDRFNTNQLGSIADKFCTLLKAYRNIKSELKRNRYAADPIQEFMDNTSLKKIRDCLTELLPISVNKYAASRIDYEFKYNSTSKNLVVKKITLTNKFNETISNIAIDGRNKISITSDIIDDTILRNSKKDIISLLNPDSFYIFNINYSRYTPFGFFNDSSNPVASFFCRMIHVSLKKLGDEFSGTNINHVSPLRAFPQRYYLLDKSIHHAQLNALDGTELAEVLKKNIQIRDEINKLLAEFSIAIDVEKVNDIIHKITVNQDAVNLELTDVGFGISQVLPILVQAYLSPKKSITIIEQPEIHLHPKMQAWLTDALIKIALEGSKRFLIETHSDALVRRVRLRIVDEDSRLTEKDVAIYHLERNKIKGFTSLNIVPISSDGDITWPKDFMDVEIRDTLMIQKFKMQKNMNNKEGIH</sequence>
<protein>
    <submittedName>
        <fullName evidence="2">AAA family ATPase</fullName>
    </submittedName>
</protein>
<dbReference type="Pfam" id="PF13175">
    <property type="entry name" value="AAA_15"/>
    <property type="match status" value="1"/>
</dbReference>
<feature type="domain" description="Endonuclease GajA/Old nuclease/RecF-like AAA" evidence="1">
    <location>
        <begin position="362"/>
        <end position="479"/>
    </location>
</feature>
<evidence type="ECO:0000259" key="1">
    <source>
        <dbReference type="Pfam" id="PF13175"/>
    </source>
</evidence>
<dbReference type="InterPro" id="IPR041685">
    <property type="entry name" value="AAA_GajA/Old/RecF-like"/>
</dbReference>
<proteinExistence type="predicted"/>
<dbReference type="SUPFAM" id="SSF52540">
    <property type="entry name" value="P-loop containing nucleoside triphosphate hydrolases"/>
    <property type="match status" value="1"/>
</dbReference>
<dbReference type="Gene3D" id="3.40.50.300">
    <property type="entry name" value="P-loop containing nucleotide triphosphate hydrolases"/>
    <property type="match status" value="1"/>
</dbReference>
<dbReference type="InterPro" id="IPR051396">
    <property type="entry name" value="Bact_Antivir_Def_Nuclease"/>
</dbReference>
<dbReference type="PANTHER" id="PTHR43581">
    <property type="entry name" value="ATP/GTP PHOSPHATASE"/>
    <property type="match status" value="1"/>
</dbReference>
<dbReference type="InterPro" id="IPR027417">
    <property type="entry name" value="P-loop_NTPase"/>
</dbReference>
<evidence type="ECO:0000313" key="2">
    <source>
        <dbReference type="EMBL" id="MEA8798718.1"/>
    </source>
</evidence>
<dbReference type="Proteomes" id="UP001303386">
    <property type="component" value="Unassembled WGS sequence"/>
</dbReference>
<dbReference type="AlphaFoldDB" id="A0AAW9LL04"/>
<dbReference type="PANTHER" id="PTHR43581:SF4">
    <property type="entry name" value="ATP_GTP PHOSPHATASE"/>
    <property type="match status" value="1"/>
</dbReference>
<accession>A0AAW9LL04</accession>
<reference evidence="2" key="1">
    <citation type="journal article" date="2023" name="J. Hosp. Infect.">
        <title>Cross-contamination of carbapenem-resistant Gram-negative bacteria between patients and hospital environment in the first year of a newly built surgical ward.</title>
        <authorList>
            <person name="Boutin S."/>
            <person name="Scherrer M."/>
            <person name="Spath I."/>
            <person name="Kocer K."/>
            <person name="Heeg K."/>
            <person name="Nurjadi D."/>
        </authorList>
    </citation>
    <scope>NUCLEOTIDE SEQUENCE</scope>
    <source>
        <strain evidence="2">KE10384</strain>
    </source>
</reference>
<gene>
    <name evidence="2" type="ORF">PZT46_05520</name>
</gene>
<dbReference type="RefSeq" id="WP_230250423.1">
    <property type="nucleotide sequence ID" value="NZ_JAJKKF010000012.1"/>
</dbReference>
<dbReference type="EMBL" id="JARELW010000002">
    <property type="protein sequence ID" value="MEA8798718.1"/>
    <property type="molecule type" value="Genomic_DNA"/>
</dbReference>
<organism evidence="2 3">
    <name type="scientific">Klebsiella aerogenes</name>
    <name type="common">Enterobacter aerogenes</name>
    <dbReference type="NCBI Taxonomy" id="548"/>
    <lineage>
        <taxon>Bacteria</taxon>
        <taxon>Pseudomonadati</taxon>
        <taxon>Pseudomonadota</taxon>
        <taxon>Gammaproteobacteria</taxon>
        <taxon>Enterobacterales</taxon>
        <taxon>Enterobacteriaceae</taxon>
        <taxon>Klebsiella/Raoultella group</taxon>
        <taxon>Klebsiella</taxon>
    </lineage>
</organism>
<name>A0AAW9LL04_KLEAE</name>
<comment type="caution">
    <text evidence="2">The sequence shown here is derived from an EMBL/GenBank/DDBJ whole genome shotgun (WGS) entry which is preliminary data.</text>
</comment>